<name>A0ABY7C4C5_9HYPH</name>
<dbReference type="Proteomes" id="UP001164020">
    <property type="component" value="Chromosome"/>
</dbReference>
<evidence type="ECO:0000313" key="2">
    <source>
        <dbReference type="Proteomes" id="UP001164020"/>
    </source>
</evidence>
<evidence type="ECO:0000313" key="1">
    <source>
        <dbReference type="EMBL" id="WAP70553.1"/>
    </source>
</evidence>
<reference evidence="1" key="1">
    <citation type="submission" date="2022-12" db="EMBL/GenBank/DDBJ databases">
        <title>Jiella pelagia sp. nov., isolated from phosphonate enriched culture of Northwest Pacific surface seawater.</title>
        <authorList>
            <person name="Shin D.Y."/>
            <person name="Hwang C.Y."/>
        </authorList>
    </citation>
    <scope>NUCLEOTIDE SEQUENCE</scope>
    <source>
        <strain evidence="1">HL-NP1</strain>
    </source>
</reference>
<accession>A0ABY7C4C5</accession>
<dbReference type="RefSeq" id="WP_268883055.1">
    <property type="nucleotide sequence ID" value="NZ_CP114029.1"/>
</dbReference>
<protein>
    <submittedName>
        <fullName evidence="1">Uncharacterized protein</fullName>
    </submittedName>
</protein>
<organism evidence="1 2">
    <name type="scientific">Jiella pelagia</name>
    <dbReference type="NCBI Taxonomy" id="2986949"/>
    <lineage>
        <taxon>Bacteria</taxon>
        <taxon>Pseudomonadati</taxon>
        <taxon>Pseudomonadota</taxon>
        <taxon>Alphaproteobacteria</taxon>
        <taxon>Hyphomicrobiales</taxon>
        <taxon>Aurantimonadaceae</taxon>
        <taxon>Jiella</taxon>
    </lineage>
</organism>
<dbReference type="EMBL" id="CP114029">
    <property type="protein sequence ID" value="WAP70553.1"/>
    <property type="molecule type" value="Genomic_DNA"/>
</dbReference>
<sequence length="53" mass="5958">MTRQKGFVAGFADFFADVRAARHCASAIEAGRKPPEAALRRLGLKAEMFDRYR</sequence>
<proteinExistence type="predicted"/>
<gene>
    <name evidence="1" type="ORF">OH818_11240</name>
</gene>
<keyword evidence="2" id="KW-1185">Reference proteome</keyword>